<accession>A0A9P9FXB9</accession>
<dbReference type="Pfam" id="PF20516">
    <property type="entry name" value="PDDEXK_12"/>
    <property type="match status" value="1"/>
</dbReference>
<gene>
    <name evidence="3" type="ORF">BKA55DRAFT_600089</name>
</gene>
<dbReference type="EMBL" id="JAGMUX010000033">
    <property type="protein sequence ID" value="KAH7208501.1"/>
    <property type="molecule type" value="Genomic_DNA"/>
</dbReference>
<name>A0A9P9FXB9_FUSRE</name>
<protein>
    <recommendedName>
        <fullName evidence="2">PD-(D/E)XK nuclease-like domain-containing protein</fullName>
    </recommendedName>
</protein>
<evidence type="ECO:0000259" key="2">
    <source>
        <dbReference type="Pfam" id="PF20516"/>
    </source>
</evidence>
<feature type="compositionally biased region" description="Low complexity" evidence="1">
    <location>
        <begin position="1"/>
        <end position="19"/>
    </location>
</feature>
<feature type="region of interest" description="Disordered" evidence="1">
    <location>
        <begin position="1"/>
        <end position="23"/>
    </location>
</feature>
<evidence type="ECO:0000313" key="3">
    <source>
        <dbReference type="EMBL" id="KAH7208501.1"/>
    </source>
</evidence>
<evidence type="ECO:0000313" key="4">
    <source>
        <dbReference type="Proteomes" id="UP000720189"/>
    </source>
</evidence>
<sequence>MKTPSLASSSASGRTRSTSPLKRQWAELRLEERGFETEQLDVDALEDLPNPQAASLLRVMRRIGARRGILPDDLREKILRDHNIRKNDLEEWDIAFKDSDAFDGIPCRIPTPSEIRLVCEWNKECTNSKHEEAGWNDEVHFRLLQAILREPGEKKGGLFNITTCNTARPHRIFLPKSSGSKMVDFCVYADSTQQDVVSVKTYEAFCNTNPTKSVNHTDFLRLQMHPIVLSIETKAENQSLDKATLQVGTWHAAQWEFLRSSLLYVKRASAAKRSVEQEVKEADEALSRLPFIPAVIVQGHRWLFVLSTRQDEKTLLWKEYQFGSTSSVVETYQAVAGLRELISWAEKIYLPWFQKEILAFHKPRPKPQPATV</sequence>
<dbReference type="RefSeq" id="XP_046041404.1">
    <property type="nucleotide sequence ID" value="XM_046196477.1"/>
</dbReference>
<dbReference type="GeneID" id="70226431"/>
<feature type="domain" description="PD-(D/E)XK nuclease-like" evidence="2">
    <location>
        <begin position="89"/>
        <end position="349"/>
    </location>
</feature>
<dbReference type="OrthoDB" id="4161186at2759"/>
<comment type="caution">
    <text evidence="3">The sequence shown here is derived from an EMBL/GenBank/DDBJ whole genome shotgun (WGS) entry which is preliminary data.</text>
</comment>
<proteinExistence type="predicted"/>
<organism evidence="3 4">
    <name type="scientific">Fusarium redolens</name>
    <dbReference type="NCBI Taxonomy" id="48865"/>
    <lineage>
        <taxon>Eukaryota</taxon>
        <taxon>Fungi</taxon>
        <taxon>Dikarya</taxon>
        <taxon>Ascomycota</taxon>
        <taxon>Pezizomycotina</taxon>
        <taxon>Sordariomycetes</taxon>
        <taxon>Hypocreomycetidae</taxon>
        <taxon>Hypocreales</taxon>
        <taxon>Nectriaceae</taxon>
        <taxon>Fusarium</taxon>
        <taxon>Fusarium redolens species complex</taxon>
    </lineage>
</organism>
<evidence type="ECO:0000256" key="1">
    <source>
        <dbReference type="SAM" id="MobiDB-lite"/>
    </source>
</evidence>
<dbReference type="InterPro" id="IPR046797">
    <property type="entry name" value="PDDEXK_12"/>
</dbReference>
<dbReference type="Proteomes" id="UP000720189">
    <property type="component" value="Unassembled WGS sequence"/>
</dbReference>
<dbReference type="AlphaFoldDB" id="A0A9P9FXB9"/>
<reference evidence="3" key="1">
    <citation type="journal article" date="2021" name="Nat. Commun.">
        <title>Genetic determinants of endophytism in the Arabidopsis root mycobiome.</title>
        <authorList>
            <person name="Mesny F."/>
            <person name="Miyauchi S."/>
            <person name="Thiergart T."/>
            <person name="Pickel B."/>
            <person name="Atanasova L."/>
            <person name="Karlsson M."/>
            <person name="Huettel B."/>
            <person name="Barry K.W."/>
            <person name="Haridas S."/>
            <person name="Chen C."/>
            <person name="Bauer D."/>
            <person name="Andreopoulos W."/>
            <person name="Pangilinan J."/>
            <person name="LaButti K."/>
            <person name="Riley R."/>
            <person name="Lipzen A."/>
            <person name="Clum A."/>
            <person name="Drula E."/>
            <person name="Henrissat B."/>
            <person name="Kohler A."/>
            <person name="Grigoriev I.V."/>
            <person name="Martin F.M."/>
            <person name="Hacquard S."/>
        </authorList>
    </citation>
    <scope>NUCLEOTIDE SEQUENCE</scope>
    <source>
        <strain evidence="3">MPI-CAGE-AT-0023</strain>
    </source>
</reference>
<keyword evidence="4" id="KW-1185">Reference proteome</keyword>